<dbReference type="PANTHER" id="PTHR30055">
    <property type="entry name" value="HTH-TYPE TRANSCRIPTIONAL REGULATOR RUTR"/>
    <property type="match status" value="1"/>
</dbReference>
<keyword evidence="3" id="KW-0804">Transcription</keyword>
<dbReference type="Pfam" id="PF17754">
    <property type="entry name" value="TetR_C_14"/>
    <property type="match status" value="1"/>
</dbReference>
<evidence type="ECO:0000256" key="4">
    <source>
        <dbReference type="PROSITE-ProRule" id="PRU00335"/>
    </source>
</evidence>
<dbReference type="SUPFAM" id="SSF46689">
    <property type="entry name" value="Homeodomain-like"/>
    <property type="match status" value="1"/>
</dbReference>
<dbReference type="GO" id="GO:0003700">
    <property type="term" value="F:DNA-binding transcription factor activity"/>
    <property type="evidence" value="ECO:0007669"/>
    <property type="project" value="TreeGrafter"/>
</dbReference>
<feature type="DNA-binding region" description="H-T-H motif" evidence="4">
    <location>
        <begin position="36"/>
        <end position="55"/>
    </location>
</feature>
<dbReference type="PANTHER" id="PTHR30055:SF238">
    <property type="entry name" value="MYCOFACTOCIN BIOSYNTHESIS TRANSCRIPTIONAL REGULATOR MFTR-RELATED"/>
    <property type="match status" value="1"/>
</dbReference>
<proteinExistence type="predicted"/>
<dbReference type="InterPro" id="IPR001647">
    <property type="entry name" value="HTH_TetR"/>
</dbReference>
<dbReference type="Proteomes" id="UP000569914">
    <property type="component" value="Unassembled WGS sequence"/>
</dbReference>
<organism evidence="6 7">
    <name type="scientific">Microlunatus parietis</name>
    <dbReference type="NCBI Taxonomy" id="682979"/>
    <lineage>
        <taxon>Bacteria</taxon>
        <taxon>Bacillati</taxon>
        <taxon>Actinomycetota</taxon>
        <taxon>Actinomycetes</taxon>
        <taxon>Propionibacteriales</taxon>
        <taxon>Propionibacteriaceae</taxon>
        <taxon>Microlunatus</taxon>
    </lineage>
</organism>
<dbReference type="Gene3D" id="1.10.357.10">
    <property type="entry name" value="Tetracycline Repressor, domain 2"/>
    <property type="match status" value="1"/>
</dbReference>
<dbReference type="Pfam" id="PF00440">
    <property type="entry name" value="TetR_N"/>
    <property type="match status" value="1"/>
</dbReference>
<evidence type="ECO:0000313" key="6">
    <source>
        <dbReference type="EMBL" id="NYE69171.1"/>
    </source>
</evidence>
<dbReference type="AlphaFoldDB" id="A0A7Y9I360"/>
<protein>
    <submittedName>
        <fullName evidence="6">AcrR family transcriptional regulator</fullName>
    </submittedName>
</protein>
<dbReference type="GO" id="GO:0000976">
    <property type="term" value="F:transcription cis-regulatory region binding"/>
    <property type="evidence" value="ECO:0007669"/>
    <property type="project" value="TreeGrafter"/>
</dbReference>
<accession>A0A7Y9I360</accession>
<reference evidence="6 7" key="1">
    <citation type="submission" date="2020-07" db="EMBL/GenBank/DDBJ databases">
        <title>Sequencing the genomes of 1000 actinobacteria strains.</title>
        <authorList>
            <person name="Klenk H.-P."/>
        </authorList>
    </citation>
    <scope>NUCLEOTIDE SEQUENCE [LARGE SCALE GENOMIC DNA]</scope>
    <source>
        <strain evidence="6 7">DSM 22083</strain>
    </source>
</reference>
<comment type="caution">
    <text evidence="6">The sequence shown here is derived from an EMBL/GenBank/DDBJ whole genome shotgun (WGS) entry which is preliminary data.</text>
</comment>
<keyword evidence="2 4" id="KW-0238">DNA-binding</keyword>
<feature type="domain" description="HTH tetR-type" evidence="5">
    <location>
        <begin position="13"/>
        <end position="73"/>
    </location>
</feature>
<evidence type="ECO:0000256" key="1">
    <source>
        <dbReference type="ARBA" id="ARBA00023015"/>
    </source>
</evidence>
<keyword evidence="1" id="KW-0805">Transcription regulation</keyword>
<evidence type="ECO:0000256" key="2">
    <source>
        <dbReference type="ARBA" id="ARBA00023125"/>
    </source>
</evidence>
<gene>
    <name evidence="6" type="ORF">BKA15_000500</name>
</gene>
<sequence>MSVPTGLRERKKRATRVALSRAALRLTLELGWDRVTVEGIAAEVDVSARTFFNYFSTKEEAVMADTEDQLDRFVAALTERPAEEPILDAIHHALMDTMEFGDDDAREWVAQFRLARREPSLLPYFMARVHEMERHLVSAIAARTGTDPEHDLYPALVATAAGGAIKAALRVWSDRRSPLPLADLVADALDQLGRGLPEPHRQR</sequence>
<dbReference type="EMBL" id="JACCBU010000001">
    <property type="protein sequence ID" value="NYE69171.1"/>
    <property type="molecule type" value="Genomic_DNA"/>
</dbReference>
<name>A0A7Y9I360_9ACTN</name>
<dbReference type="Gene3D" id="1.10.10.60">
    <property type="entry name" value="Homeodomain-like"/>
    <property type="match status" value="1"/>
</dbReference>
<keyword evidence="7" id="KW-1185">Reference proteome</keyword>
<evidence type="ECO:0000313" key="7">
    <source>
        <dbReference type="Proteomes" id="UP000569914"/>
    </source>
</evidence>
<dbReference type="RefSeq" id="WP_179747934.1">
    <property type="nucleotide sequence ID" value="NZ_JACCBU010000001.1"/>
</dbReference>
<evidence type="ECO:0000259" key="5">
    <source>
        <dbReference type="PROSITE" id="PS50977"/>
    </source>
</evidence>
<dbReference type="InterPro" id="IPR009057">
    <property type="entry name" value="Homeodomain-like_sf"/>
</dbReference>
<evidence type="ECO:0000256" key="3">
    <source>
        <dbReference type="ARBA" id="ARBA00023163"/>
    </source>
</evidence>
<dbReference type="PROSITE" id="PS50977">
    <property type="entry name" value="HTH_TETR_2"/>
    <property type="match status" value="1"/>
</dbReference>
<dbReference type="InterPro" id="IPR050109">
    <property type="entry name" value="HTH-type_TetR-like_transc_reg"/>
</dbReference>
<dbReference type="InterPro" id="IPR041347">
    <property type="entry name" value="MftR_C"/>
</dbReference>